<dbReference type="GO" id="GO:0009003">
    <property type="term" value="F:signal peptidase activity"/>
    <property type="evidence" value="ECO:0007669"/>
    <property type="project" value="UniProtKB-EC"/>
</dbReference>
<sequence>MRRNRGLSFYRRRKKINAAILAEVLKYIAGIAISIFLAVVVVYLFGMRTGIIGVSMEPELTNGQEVLVNRFAYKLANPKAGDVVVFLPNGNRNTHYYVKRVVACPGDTVQIREGILYINGDAVEDEYDLIADAGIAENEIRLGDNEYFVMGDNCNSSEDSRSGNIGPVLRDHIIGEAWFRLGSGDGSGSTGFVH</sequence>
<evidence type="ECO:0000256" key="6">
    <source>
        <dbReference type="PIRSR" id="PIRSR600223-1"/>
    </source>
</evidence>
<organism evidence="9 10">
    <name type="scientific">Candidatus Eisenbergiella merdipullorum</name>
    <dbReference type="NCBI Taxonomy" id="2838553"/>
    <lineage>
        <taxon>Bacteria</taxon>
        <taxon>Bacillati</taxon>
        <taxon>Bacillota</taxon>
        <taxon>Clostridia</taxon>
        <taxon>Lachnospirales</taxon>
        <taxon>Lachnospiraceae</taxon>
        <taxon>Eisenbergiella</taxon>
    </lineage>
</organism>
<evidence type="ECO:0000256" key="7">
    <source>
        <dbReference type="RuleBase" id="RU362042"/>
    </source>
</evidence>
<evidence type="ECO:0000259" key="8">
    <source>
        <dbReference type="Pfam" id="PF10502"/>
    </source>
</evidence>
<dbReference type="GO" id="GO:0005886">
    <property type="term" value="C:plasma membrane"/>
    <property type="evidence" value="ECO:0007669"/>
    <property type="project" value="UniProtKB-SubCell"/>
</dbReference>
<comment type="caution">
    <text evidence="9">The sequence shown here is derived from an EMBL/GenBank/DDBJ whole genome shotgun (WGS) entry which is preliminary data.</text>
</comment>
<dbReference type="PANTHER" id="PTHR43390">
    <property type="entry name" value="SIGNAL PEPTIDASE I"/>
    <property type="match status" value="1"/>
</dbReference>
<keyword evidence="7" id="KW-0472">Membrane</keyword>
<evidence type="ECO:0000256" key="3">
    <source>
        <dbReference type="ARBA" id="ARBA00009370"/>
    </source>
</evidence>
<dbReference type="PROSITE" id="PS00761">
    <property type="entry name" value="SPASE_I_3"/>
    <property type="match status" value="1"/>
</dbReference>
<dbReference type="CDD" id="cd06530">
    <property type="entry name" value="S26_SPase_I"/>
    <property type="match status" value="1"/>
</dbReference>
<dbReference type="InterPro" id="IPR000223">
    <property type="entry name" value="Pept_S26A_signal_pept_1"/>
</dbReference>
<dbReference type="GO" id="GO:0004252">
    <property type="term" value="F:serine-type endopeptidase activity"/>
    <property type="evidence" value="ECO:0007669"/>
    <property type="project" value="InterPro"/>
</dbReference>
<proteinExistence type="inferred from homology"/>
<dbReference type="EMBL" id="DWYY01000104">
    <property type="protein sequence ID" value="HJA93351.1"/>
    <property type="molecule type" value="Genomic_DNA"/>
</dbReference>
<dbReference type="PRINTS" id="PR00727">
    <property type="entry name" value="LEADERPTASE"/>
</dbReference>
<dbReference type="SUPFAM" id="SSF51306">
    <property type="entry name" value="LexA/Signal peptidase"/>
    <property type="match status" value="1"/>
</dbReference>
<dbReference type="Pfam" id="PF10502">
    <property type="entry name" value="Peptidase_S26"/>
    <property type="match status" value="1"/>
</dbReference>
<comment type="catalytic activity">
    <reaction evidence="1 7">
        <text>Cleavage of hydrophobic, N-terminal signal or leader sequences from secreted and periplasmic proteins.</text>
        <dbReference type="EC" id="3.4.21.89"/>
    </reaction>
</comment>
<reference evidence="9" key="2">
    <citation type="submission" date="2021-04" db="EMBL/GenBank/DDBJ databases">
        <authorList>
            <person name="Gilroy R."/>
        </authorList>
    </citation>
    <scope>NUCLEOTIDE SEQUENCE</scope>
    <source>
        <strain evidence="9">CHK179-7159</strain>
    </source>
</reference>
<evidence type="ECO:0000256" key="4">
    <source>
        <dbReference type="ARBA" id="ARBA00013208"/>
    </source>
</evidence>
<dbReference type="GO" id="GO:0006465">
    <property type="term" value="P:signal peptide processing"/>
    <property type="evidence" value="ECO:0007669"/>
    <property type="project" value="InterPro"/>
</dbReference>
<dbReference type="PANTHER" id="PTHR43390:SF1">
    <property type="entry name" value="CHLOROPLAST PROCESSING PEPTIDASE"/>
    <property type="match status" value="1"/>
</dbReference>
<name>A0A9D2I4Y0_9FIRM</name>
<accession>A0A9D2I4Y0</accession>
<feature type="active site" evidence="6">
    <location>
        <position position="99"/>
    </location>
</feature>
<feature type="domain" description="Peptidase S26" evidence="8">
    <location>
        <begin position="27"/>
        <end position="180"/>
    </location>
</feature>
<dbReference type="InterPro" id="IPR019757">
    <property type="entry name" value="Pept_S26A_signal_pept_1_Lys-AS"/>
</dbReference>
<dbReference type="Proteomes" id="UP000886858">
    <property type="component" value="Unassembled WGS sequence"/>
</dbReference>
<protein>
    <recommendedName>
        <fullName evidence="4 7">Signal peptidase I</fullName>
        <ecNumber evidence="4 7">3.4.21.89</ecNumber>
    </recommendedName>
</protein>
<comment type="subcellular location">
    <subcellularLocation>
        <location evidence="2">Cell membrane</location>
        <topology evidence="2">Single-pass type II membrane protein</topology>
    </subcellularLocation>
    <subcellularLocation>
        <location evidence="7">Membrane</location>
        <topology evidence="7">Single-pass type II membrane protein</topology>
    </subcellularLocation>
</comment>
<gene>
    <name evidence="9" type="primary">lepB</name>
    <name evidence="9" type="ORF">H9717_09615</name>
</gene>
<dbReference type="InterPro" id="IPR019758">
    <property type="entry name" value="Pept_S26A_signal_pept_1_CS"/>
</dbReference>
<feature type="transmembrane region" description="Helical" evidence="7">
    <location>
        <begin position="20"/>
        <end position="46"/>
    </location>
</feature>
<keyword evidence="7" id="KW-0812">Transmembrane</keyword>
<evidence type="ECO:0000256" key="1">
    <source>
        <dbReference type="ARBA" id="ARBA00000677"/>
    </source>
</evidence>
<dbReference type="NCBIfam" id="TIGR02227">
    <property type="entry name" value="sigpep_I_bact"/>
    <property type="match status" value="1"/>
</dbReference>
<dbReference type="EC" id="3.4.21.89" evidence="4 7"/>
<evidence type="ECO:0000313" key="10">
    <source>
        <dbReference type="Proteomes" id="UP000886858"/>
    </source>
</evidence>
<reference evidence="9" key="1">
    <citation type="journal article" date="2021" name="PeerJ">
        <title>Extensive microbial diversity within the chicken gut microbiome revealed by metagenomics and culture.</title>
        <authorList>
            <person name="Gilroy R."/>
            <person name="Ravi A."/>
            <person name="Getino M."/>
            <person name="Pursley I."/>
            <person name="Horton D.L."/>
            <person name="Alikhan N.F."/>
            <person name="Baker D."/>
            <person name="Gharbi K."/>
            <person name="Hall N."/>
            <person name="Watson M."/>
            <person name="Adriaenssens E.M."/>
            <person name="Foster-Nyarko E."/>
            <person name="Jarju S."/>
            <person name="Secka A."/>
            <person name="Antonio M."/>
            <person name="Oren A."/>
            <person name="Chaudhuri R.R."/>
            <person name="La Ragione R."/>
            <person name="Hildebrand F."/>
            <person name="Pallen M.J."/>
        </authorList>
    </citation>
    <scope>NUCLEOTIDE SEQUENCE</scope>
    <source>
        <strain evidence="9">CHK179-7159</strain>
    </source>
</reference>
<dbReference type="InterPro" id="IPR036286">
    <property type="entry name" value="LexA/Signal_pep-like_sf"/>
</dbReference>
<evidence type="ECO:0000256" key="5">
    <source>
        <dbReference type="ARBA" id="ARBA00022801"/>
    </source>
</evidence>
<dbReference type="AlphaFoldDB" id="A0A9D2I4Y0"/>
<comment type="similarity">
    <text evidence="3 7">Belongs to the peptidase S26 family.</text>
</comment>
<keyword evidence="7" id="KW-0645">Protease</keyword>
<evidence type="ECO:0000256" key="2">
    <source>
        <dbReference type="ARBA" id="ARBA00004401"/>
    </source>
</evidence>
<evidence type="ECO:0000313" key="9">
    <source>
        <dbReference type="EMBL" id="HJA93351.1"/>
    </source>
</evidence>
<dbReference type="Gene3D" id="2.10.109.10">
    <property type="entry name" value="Umud Fragment, subunit A"/>
    <property type="match status" value="1"/>
</dbReference>
<dbReference type="InterPro" id="IPR019533">
    <property type="entry name" value="Peptidase_S26"/>
</dbReference>
<feature type="active site" evidence="6">
    <location>
        <position position="55"/>
    </location>
</feature>
<keyword evidence="7" id="KW-1133">Transmembrane helix</keyword>
<dbReference type="PROSITE" id="PS00760">
    <property type="entry name" value="SPASE_I_2"/>
    <property type="match status" value="1"/>
</dbReference>
<keyword evidence="5 7" id="KW-0378">Hydrolase</keyword>